<sequence length="201" mass="22949">MERLTDRFDNGDVGVVRIFDKDDLIYVPDYIDDAIVSASIQEAIDKLAEYEDTGLTPEEIIEHEEMFKSYRHVCGGMSPEEVASLKEQRDFWRNEARKWASMLGEIKMAEAQGLITRYQCKIGDMVYEVNKNTNTISGYIITGINTYEYGHKNVFYKWELIEGISTGKEGFYAKELGKTVFLTKEEAEAMKGSGNYVGDNN</sequence>
<name>A0A0H5SIJ1_HERHM</name>
<organism evidence="1 2">
    <name type="scientific">Herbinix hemicellulosilytica</name>
    <dbReference type="NCBI Taxonomy" id="1564487"/>
    <lineage>
        <taxon>Bacteria</taxon>
        <taxon>Bacillati</taxon>
        <taxon>Bacillota</taxon>
        <taxon>Clostridia</taxon>
        <taxon>Lachnospirales</taxon>
        <taxon>Lachnospiraceae</taxon>
        <taxon>Herbinix</taxon>
    </lineage>
</organism>
<gene>
    <name evidence="1" type="ORF">HHT355_1405</name>
</gene>
<dbReference type="OrthoDB" id="1864220at2"/>
<dbReference type="RefSeq" id="WP_103202701.1">
    <property type="nucleotide sequence ID" value="NZ_CVTD020000015.1"/>
</dbReference>
<reference evidence="1 2" key="1">
    <citation type="submission" date="2015-06" db="EMBL/GenBank/DDBJ databases">
        <authorList>
            <person name="Wibberg Daniel"/>
        </authorList>
    </citation>
    <scope>NUCLEOTIDE SEQUENCE [LARGE SCALE GENOMIC DNA]</scope>
    <source>
        <strain evidence="1 2">T3/55T</strain>
    </source>
</reference>
<dbReference type="Proteomes" id="UP000236497">
    <property type="component" value="Unassembled WGS sequence"/>
</dbReference>
<dbReference type="AlphaFoldDB" id="A0A0H5SIJ1"/>
<evidence type="ECO:0000313" key="1">
    <source>
        <dbReference type="EMBL" id="CRZ34606.1"/>
    </source>
</evidence>
<accession>A0A0H5SIJ1</accession>
<evidence type="ECO:0000313" key="2">
    <source>
        <dbReference type="Proteomes" id="UP000236497"/>
    </source>
</evidence>
<protein>
    <submittedName>
        <fullName evidence="1">Uncharacterized protein</fullName>
    </submittedName>
</protein>
<keyword evidence="2" id="KW-1185">Reference proteome</keyword>
<proteinExistence type="predicted"/>
<dbReference type="EMBL" id="CVTD020000015">
    <property type="protein sequence ID" value="CRZ34606.1"/>
    <property type="molecule type" value="Genomic_DNA"/>
</dbReference>